<feature type="compositionally biased region" description="Polar residues" evidence="1">
    <location>
        <begin position="108"/>
        <end position="125"/>
    </location>
</feature>
<proteinExistence type="predicted"/>
<dbReference type="AlphaFoldDB" id="A0A0B7A9N3"/>
<organism evidence="2">
    <name type="scientific">Arion vulgaris</name>
    <dbReference type="NCBI Taxonomy" id="1028688"/>
    <lineage>
        <taxon>Eukaryota</taxon>
        <taxon>Metazoa</taxon>
        <taxon>Spiralia</taxon>
        <taxon>Lophotrochozoa</taxon>
        <taxon>Mollusca</taxon>
        <taxon>Gastropoda</taxon>
        <taxon>Heterobranchia</taxon>
        <taxon>Euthyneura</taxon>
        <taxon>Panpulmonata</taxon>
        <taxon>Eupulmonata</taxon>
        <taxon>Stylommatophora</taxon>
        <taxon>Helicina</taxon>
        <taxon>Arionoidea</taxon>
        <taxon>Arionidae</taxon>
        <taxon>Arion</taxon>
    </lineage>
</organism>
<dbReference type="EMBL" id="HACG01029851">
    <property type="protein sequence ID" value="CEK76716.1"/>
    <property type="molecule type" value="Transcribed_RNA"/>
</dbReference>
<evidence type="ECO:0000313" key="2">
    <source>
        <dbReference type="EMBL" id="CEK76716.1"/>
    </source>
</evidence>
<accession>A0A0B7A9N3</accession>
<sequence>ASSSLSPSPLRVPISRPDGVSLMPRRKSHSESTVARYVGIEGSSARSRGLATFSDLRSGYQPLNIQSPPSFSSTVASSSTNNVTSPSPGTSDRPLNSSASRHIDLIPPSSTAVPETSTLRQQHPQLNDGVMSRM</sequence>
<feature type="region of interest" description="Disordered" evidence="1">
    <location>
        <begin position="59"/>
        <end position="134"/>
    </location>
</feature>
<reference evidence="2" key="1">
    <citation type="submission" date="2014-12" db="EMBL/GenBank/DDBJ databases">
        <title>Insight into the proteome of Arion vulgaris.</title>
        <authorList>
            <person name="Aradska J."/>
            <person name="Bulat T."/>
            <person name="Smidak R."/>
            <person name="Sarate P."/>
            <person name="Gangsoo J."/>
            <person name="Sialana F."/>
            <person name="Bilban M."/>
            <person name="Lubec G."/>
        </authorList>
    </citation>
    <scope>NUCLEOTIDE SEQUENCE</scope>
    <source>
        <tissue evidence="2">Skin</tissue>
    </source>
</reference>
<feature type="non-terminal residue" evidence="2">
    <location>
        <position position="134"/>
    </location>
</feature>
<feature type="non-terminal residue" evidence="2">
    <location>
        <position position="1"/>
    </location>
</feature>
<gene>
    <name evidence="2" type="primary">ORF101196</name>
</gene>
<protein>
    <submittedName>
        <fullName evidence="2">Uncharacterized protein</fullName>
    </submittedName>
</protein>
<feature type="region of interest" description="Disordered" evidence="1">
    <location>
        <begin position="1"/>
        <end position="33"/>
    </location>
</feature>
<evidence type="ECO:0000256" key="1">
    <source>
        <dbReference type="SAM" id="MobiDB-lite"/>
    </source>
</evidence>
<feature type="compositionally biased region" description="Low complexity" evidence="1">
    <location>
        <begin position="1"/>
        <end position="17"/>
    </location>
</feature>
<name>A0A0B7A9N3_9EUPU</name>
<feature type="compositionally biased region" description="Low complexity" evidence="1">
    <location>
        <begin position="67"/>
        <end position="91"/>
    </location>
</feature>